<reference evidence="1 2" key="1">
    <citation type="journal article" date="2019" name="Commun. Biol.">
        <title>The bagworm genome reveals a unique fibroin gene that provides high tensile strength.</title>
        <authorList>
            <person name="Kono N."/>
            <person name="Nakamura H."/>
            <person name="Ohtoshi R."/>
            <person name="Tomita M."/>
            <person name="Numata K."/>
            <person name="Arakawa K."/>
        </authorList>
    </citation>
    <scope>NUCLEOTIDE SEQUENCE [LARGE SCALE GENOMIC DNA]</scope>
</reference>
<organism evidence="1 2">
    <name type="scientific">Eumeta variegata</name>
    <name type="common">Bagworm moth</name>
    <name type="synonym">Eumeta japonica</name>
    <dbReference type="NCBI Taxonomy" id="151549"/>
    <lineage>
        <taxon>Eukaryota</taxon>
        <taxon>Metazoa</taxon>
        <taxon>Ecdysozoa</taxon>
        <taxon>Arthropoda</taxon>
        <taxon>Hexapoda</taxon>
        <taxon>Insecta</taxon>
        <taxon>Pterygota</taxon>
        <taxon>Neoptera</taxon>
        <taxon>Endopterygota</taxon>
        <taxon>Lepidoptera</taxon>
        <taxon>Glossata</taxon>
        <taxon>Ditrysia</taxon>
        <taxon>Tineoidea</taxon>
        <taxon>Psychidae</taxon>
        <taxon>Oiketicinae</taxon>
        <taxon>Eumeta</taxon>
    </lineage>
</organism>
<accession>A0A4C2A6B4</accession>
<gene>
    <name evidence="1" type="ORF">EVAR_65897_1</name>
</gene>
<evidence type="ECO:0000313" key="1">
    <source>
        <dbReference type="EMBL" id="GBP94535.1"/>
    </source>
</evidence>
<dbReference type="Proteomes" id="UP000299102">
    <property type="component" value="Unassembled WGS sequence"/>
</dbReference>
<comment type="caution">
    <text evidence="1">The sequence shown here is derived from an EMBL/GenBank/DDBJ whole genome shotgun (WGS) entry which is preliminary data.</text>
</comment>
<sequence length="117" mass="12957">MRVQIWSPRLRVFKFLKLYLAPPSDERNSTDINTCHINVTGDGAYASPLPKITRPTYPALGVIAGLRPGGIAFVITLSPTPGKYLMGRRCVNTAPRRYTTAVRNEAQSVPSESVLWK</sequence>
<proteinExistence type="predicted"/>
<dbReference type="AlphaFoldDB" id="A0A4C2A6B4"/>
<dbReference type="EMBL" id="BGZK01002515">
    <property type="protein sequence ID" value="GBP94535.1"/>
    <property type="molecule type" value="Genomic_DNA"/>
</dbReference>
<evidence type="ECO:0000313" key="2">
    <source>
        <dbReference type="Proteomes" id="UP000299102"/>
    </source>
</evidence>
<keyword evidence="2" id="KW-1185">Reference proteome</keyword>
<protein>
    <submittedName>
        <fullName evidence="1">Uncharacterized protein</fullName>
    </submittedName>
</protein>
<name>A0A4C2A6B4_EUMVA</name>